<dbReference type="EMBL" id="AMQN01002593">
    <property type="status" value="NOT_ANNOTATED_CDS"/>
    <property type="molecule type" value="Genomic_DNA"/>
</dbReference>
<feature type="chain" id="PRO_5008787059" evidence="1">
    <location>
        <begin position="17"/>
        <end position="121"/>
    </location>
</feature>
<name>R7TJ39_CAPTE</name>
<dbReference type="AlphaFoldDB" id="R7TJ39"/>
<feature type="signal peptide" evidence="1">
    <location>
        <begin position="1"/>
        <end position="16"/>
    </location>
</feature>
<proteinExistence type="predicted"/>
<protein>
    <submittedName>
        <fullName evidence="2 3">Uncharacterized protein</fullName>
    </submittedName>
</protein>
<gene>
    <name evidence="2" type="ORF">CAPTEDRAFT_190983</name>
</gene>
<evidence type="ECO:0000313" key="4">
    <source>
        <dbReference type="Proteomes" id="UP000014760"/>
    </source>
</evidence>
<dbReference type="Proteomes" id="UP000014760">
    <property type="component" value="Unassembled WGS sequence"/>
</dbReference>
<dbReference type="EnsemblMetazoa" id="CapteT190983">
    <property type="protein sequence ID" value="CapteP190983"/>
    <property type="gene ID" value="CapteG190983"/>
</dbReference>
<sequence length="121" mass="13830">MKIQVLVICFVLLVHATIDACVLTWALIEILKVTTRKLPDRNPPTNKTPERNMPTEEDLAARMTSVRGCHVCKGCHRLYLRYGMADPSGLLDKCFQYCEDRNDRSAYKQCKDFVLGLKRIG</sequence>
<reference evidence="4" key="1">
    <citation type="submission" date="2012-12" db="EMBL/GenBank/DDBJ databases">
        <authorList>
            <person name="Hellsten U."/>
            <person name="Grimwood J."/>
            <person name="Chapman J.A."/>
            <person name="Shapiro H."/>
            <person name="Aerts A."/>
            <person name="Otillar R.P."/>
            <person name="Terry A.Y."/>
            <person name="Boore J.L."/>
            <person name="Simakov O."/>
            <person name="Marletaz F."/>
            <person name="Cho S.-J."/>
            <person name="Edsinger-Gonzales E."/>
            <person name="Havlak P."/>
            <person name="Kuo D.-H."/>
            <person name="Larsson T."/>
            <person name="Lv J."/>
            <person name="Arendt D."/>
            <person name="Savage R."/>
            <person name="Osoegawa K."/>
            <person name="de Jong P."/>
            <person name="Lindberg D.R."/>
            <person name="Seaver E.C."/>
            <person name="Weisblat D.A."/>
            <person name="Putnam N.H."/>
            <person name="Grigoriev I.V."/>
            <person name="Rokhsar D.S."/>
        </authorList>
    </citation>
    <scope>NUCLEOTIDE SEQUENCE</scope>
    <source>
        <strain evidence="4">I ESC-2004</strain>
    </source>
</reference>
<evidence type="ECO:0000313" key="3">
    <source>
        <dbReference type="EnsemblMetazoa" id="CapteP190983"/>
    </source>
</evidence>
<accession>R7TJ39</accession>
<evidence type="ECO:0000313" key="2">
    <source>
        <dbReference type="EMBL" id="ELT93803.1"/>
    </source>
</evidence>
<keyword evidence="4" id="KW-1185">Reference proteome</keyword>
<dbReference type="HOGENOM" id="CLU_2040280_0_0_1"/>
<organism evidence="2">
    <name type="scientific">Capitella teleta</name>
    <name type="common">Polychaete worm</name>
    <dbReference type="NCBI Taxonomy" id="283909"/>
    <lineage>
        <taxon>Eukaryota</taxon>
        <taxon>Metazoa</taxon>
        <taxon>Spiralia</taxon>
        <taxon>Lophotrochozoa</taxon>
        <taxon>Annelida</taxon>
        <taxon>Polychaeta</taxon>
        <taxon>Sedentaria</taxon>
        <taxon>Scolecida</taxon>
        <taxon>Capitellidae</taxon>
        <taxon>Capitella</taxon>
    </lineage>
</organism>
<evidence type="ECO:0000256" key="1">
    <source>
        <dbReference type="SAM" id="SignalP"/>
    </source>
</evidence>
<reference evidence="3" key="3">
    <citation type="submission" date="2015-06" db="UniProtKB">
        <authorList>
            <consortium name="EnsemblMetazoa"/>
        </authorList>
    </citation>
    <scope>IDENTIFICATION</scope>
</reference>
<dbReference type="EMBL" id="KB309617">
    <property type="protein sequence ID" value="ELT93803.1"/>
    <property type="molecule type" value="Genomic_DNA"/>
</dbReference>
<keyword evidence="1" id="KW-0732">Signal</keyword>
<reference evidence="2 4" key="2">
    <citation type="journal article" date="2013" name="Nature">
        <title>Insights into bilaterian evolution from three spiralian genomes.</title>
        <authorList>
            <person name="Simakov O."/>
            <person name="Marletaz F."/>
            <person name="Cho S.J."/>
            <person name="Edsinger-Gonzales E."/>
            <person name="Havlak P."/>
            <person name="Hellsten U."/>
            <person name="Kuo D.H."/>
            <person name="Larsson T."/>
            <person name="Lv J."/>
            <person name="Arendt D."/>
            <person name="Savage R."/>
            <person name="Osoegawa K."/>
            <person name="de Jong P."/>
            <person name="Grimwood J."/>
            <person name="Chapman J.A."/>
            <person name="Shapiro H."/>
            <person name="Aerts A."/>
            <person name="Otillar R.P."/>
            <person name="Terry A.Y."/>
            <person name="Boore J.L."/>
            <person name="Grigoriev I.V."/>
            <person name="Lindberg D.R."/>
            <person name="Seaver E.C."/>
            <person name="Weisblat D.A."/>
            <person name="Putnam N.H."/>
            <person name="Rokhsar D.S."/>
        </authorList>
    </citation>
    <scope>NUCLEOTIDE SEQUENCE</scope>
    <source>
        <strain evidence="2 4">I ESC-2004</strain>
    </source>
</reference>